<dbReference type="Proteomes" id="UP000580474">
    <property type="component" value="Unassembled WGS sequence"/>
</dbReference>
<feature type="domain" description="Ribosomal RNA adenine methylase transferase N-terminal" evidence="4">
    <location>
        <begin position="51"/>
        <end position="189"/>
    </location>
</feature>
<protein>
    <submittedName>
        <fullName evidence="5">Phospholipid N-methyltransferase</fullName>
    </submittedName>
</protein>
<dbReference type="SUPFAM" id="SSF53335">
    <property type="entry name" value="S-adenosyl-L-methionine-dependent methyltransferases"/>
    <property type="match status" value="1"/>
</dbReference>
<keyword evidence="2 5" id="KW-0808">Transferase</keyword>
<keyword evidence="3" id="KW-0949">S-adenosyl-L-methionine</keyword>
<proteinExistence type="predicted"/>
<evidence type="ECO:0000256" key="3">
    <source>
        <dbReference type="ARBA" id="ARBA00022691"/>
    </source>
</evidence>
<evidence type="ECO:0000256" key="2">
    <source>
        <dbReference type="ARBA" id="ARBA00022679"/>
    </source>
</evidence>
<dbReference type="AlphaFoldDB" id="A0A840NAD9"/>
<dbReference type="Pfam" id="PF13649">
    <property type="entry name" value="Methyltransf_25"/>
    <property type="match status" value="1"/>
</dbReference>
<reference evidence="5 6" key="1">
    <citation type="submission" date="2020-08" db="EMBL/GenBank/DDBJ databases">
        <title>Sequencing the genomes of 1000 actinobacteria strains.</title>
        <authorList>
            <person name="Klenk H.-P."/>
        </authorList>
    </citation>
    <scope>NUCLEOTIDE SEQUENCE [LARGE SCALE GENOMIC DNA]</scope>
    <source>
        <strain evidence="5 6">DSM 45582</strain>
    </source>
</reference>
<keyword evidence="6" id="KW-1185">Reference proteome</keyword>
<dbReference type="EMBL" id="JACHIV010000001">
    <property type="protein sequence ID" value="MBB5069196.1"/>
    <property type="molecule type" value="Genomic_DNA"/>
</dbReference>
<dbReference type="GO" id="GO:0000179">
    <property type="term" value="F:rRNA (adenine-N6,N6-)-dimethyltransferase activity"/>
    <property type="evidence" value="ECO:0007669"/>
    <property type="project" value="InterPro"/>
</dbReference>
<evidence type="ECO:0000313" key="6">
    <source>
        <dbReference type="Proteomes" id="UP000580474"/>
    </source>
</evidence>
<keyword evidence="1 5" id="KW-0489">Methyltransferase</keyword>
<dbReference type="InterPro" id="IPR029063">
    <property type="entry name" value="SAM-dependent_MTases_sf"/>
</dbReference>
<dbReference type="Gene3D" id="3.40.50.150">
    <property type="entry name" value="Vaccinia Virus protein VP39"/>
    <property type="match status" value="1"/>
</dbReference>
<evidence type="ECO:0000256" key="1">
    <source>
        <dbReference type="ARBA" id="ARBA00022603"/>
    </source>
</evidence>
<evidence type="ECO:0000313" key="5">
    <source>
        <dbReference type="EMBL" id="MBB5069196.1"/>
    </source>
</evidence>
<organism evidence="5 6">
    <name type="scientific">Saccharopolyspora gloriosae</name>
    <dbReference type="NCBI Taxonomy" id="455344"/>
    <lineage>
        <taxon>Bacteria</taxon>
        <taxon>Bacillati</taxon>
        <taxon>Actinomycetota</taxon>
        <taxon>Actinomycetes</taxon>
        <taxon>Pseudonocardiales</taxon>
        <taxon>Pseudonocardiaceae</taxon>
        <taxon>Saccharopolyspora</taxon>
    </lineage>
</organism>
<dbReference type="SMART" id="SM00650">
    <property type="entry name" value="rADc"/>
    <property type="match status" value="1"/>
</dbReference>
<dbReference type="RefSeq" id="WP_343071345.1">
    <property type="nucleotide sequence ID" value="NZ_JACHIV010000001.1"/>
</dbReference>
<evidence type="ECO:0000259" key="4">
    <source>
        <dbReference type="SMART" id="SM00650"/>
    </source>
</evidence>
<accession>A0A840NAD9</accession>
<name>A0A840NAD9_9PSEU</name>
<gene>
    <name evidence="5" type="ORF">BJ969_002284</name>
</gene>
<dbReference type="InterPro" id="IPR020598">
    <property type="entry name" value="rRNA_Ade_methylase_Trfase_N"/>
</dbReference>
<dbReference type="InterPro" id="IPR041698">
    <property type="entry name" value="Methyltransf_25"/>
</dbReference>
<comment type="caution">
    <text evidence="5">The sequence shown here is derived from an EMBL/GenBank/DDBJ whole genome shotgun (WGS) entry which is preliminary data.</text>
</comment>
<sequence>MTTSQQRPQTGKAGSVFADYRKFAARAARKPGLVGAVAPSSPYLAREMAAVVPRSRPAAAERTGPVVVELGPGTGALSRAVRDRLPEGGRHLAIELDGGMVEHLRADLPWLEVVQGDAAKLRTLLAEAGIDEVDAVISGLPWSIFSAELQRDILSEVGKVLAPGGAFTTFAYVHALGMAGARGFRRRLDGAFDEVLTSRTVWRNVPPARIYTCRRPGD</sequence>
<dbReference type="CDD" id="cd02440">
    <property type="entry name" value="AdoMet_MTases"/>
    <property type="match status" value="1"/>
</dbReference>